<protein>
    <submittedName>
        <fullName evidence="3">Aldehyde dehydrogenase (NADP(+))</fullName>
    </submittedName>
</protein>
<dbReference type="PANTHER" id="PTHR43353">
    <property type="entry name" value="SUCCINATE-SEMIALDEHYDE DEHYDROGENASE, MITOCHONDRIAL"/>
    <property type="match status" value="1"/>
</dbReference>
<organism evidence="3 4">
    <name type="scientific">Clavibacter tessellarius</name>
    <dbReference type="NCBI Taxonomy" id="31965"/>
    <lineage>
        <taxon>Bacteria</taxon>
        <taxon>Bacillati</taxon>
        <taxon>Actinomycetota</taxon>
        <taxon>Actinomycetes</taxon>
        <taxon>Micrococcales</taxon>
        <taxon>Microbacteriaceae</taxon>
        <taxon>Clavibacter</taxon>
    </lineage>
</organism>
<dbReference type="InterPro" id="IPR016163">
    <property type="entry name" value="Ald_DH_C"/>
</dbReference>
<dbReference type="InterPro" id="IPR016161">
    <property type="entry name" value="Ald_DH/histidinol_DH"/>
</dbReference>
<dbReference type="Pfam" id="PF00171">
    <property type="entry name" value="Aldedh"/>
    <property type="match status" value="1"/>
</dbReference>
<evidence type="ECO:0000256" key="1">
    <source>
        <dbReference type="ARBA" id="ARBA00023002"/>
    </source>
</evidence>
<evidence type="ECO:0000313" key="3">
    <source>
        <dbReference type="EMBL" id="OQJ61816.1"/>
    </source>
</evidence>
<dbReference type="Gene3D" id="3.40.605.10">
    <property type="entry name" value="Aldehyde Dehydrogenase, Chain A, domain 1"/>
    <property type="match status" value="1"/>
</dbReference>
<keyword evidence="1" id="KW-0560">Oxidoreductase</keyword>
<proteinExistence type="predicted"/>
<dbReference type="GO" id="GO:0016620">
    <property type="term" value="F:oxidoreductase activity, acting on the aldehyde or oxo group of donors, NAD or NADP as acceptor"/>
    <property type="evidence" value="ECO:0007669"/>
    <property type="project" value="InterPro"/>
</dbReference>
<dbReference type="InterPro" id="IPR044151">
    <property type="entry name" value="ALDH_KGSADH"/>
</dbReference>
<evidence type="ECO:0000313" key="4">
    <source>
        <dbReference type="Proteomes" id="UP000215316"/>
    </source>
</evidence>
<dbReference type="InterPro" id="IPR015590">
    <property type="entry name" value="Aldehyde_DH_dom"/>
</dbReference>
<accession>A0A225CHD6</accession>
<dbReference type="Gene3D" id="3.40.309.10">
    <property type="entry name" value="Aldehyde Dehydrogenase, Chain A, domain 2"/>
    <property type="match status" value="1"/>
</dbReference>
<dbReference type="EMBL" id="MZMQ01000001">
    <property type="protein sequence ID" value="OQJ61816.1"/>
    <property type="molecule type" value="Genomic_DNA"/>
</dbReference>
<dbReference type="Proteomes" id="UP000215316">
    <property type="component" value="Unassembled WGS sequence"/>
</dbReference>
<keyword evidence="4" id="KW-1185">Reference proteome</keyword>
<dbReference type="PANTHER" id="PTHR43353:SF3">
    <property type="entry name" value="ALDEHYDE DEHYDROGENASE-RELATED"/>
    <property type="match status" value="1"/>
</dbReference>
<name>A0A225CHD6_9MICO</name>
<reference evidence="3" key="1">
    <citation type="submission" date="2017-08" db="EMBL/GenBank/DDBJ databases">
        <title>Genomes of multiple Clavibacter strains from different subspecies.</title>
        <authorList>
            <person name="Yuan X.-K."/>
            <person name="Li X.-S."/>
            <person name="Nie J."/>
            <person name="De Boer S.H."/>
        </authorList>
    </citation>
    <scope>NUCLEOTIDE SEQUENCE [LARGE SCALE GENOMIC DNA]</scope>
    <source>
        <strain evidence="3">ATCC 33566</strain>
    </source>
</reference>
<comment type="caution">
    <text evidence="3">The sequence shown here is derived from an EMBL/GenBank/DDBJ whole genome shotgun (WGS) entry which is preliminary data.</text>
</comment>
<dbReference type="OrthoDB" id="9770537at2"/>
<sequence>MTPHETDTTTDPTADPAVAATVDAVAARAASAAAPLAALAPAVRARALEAVADALEAIRPELLPVAERETALAPGRLAGELTRTTVQLRILAAAVRDGRYLHARIDHADPDAAPALRPDLRRYLVPVGPVLNFAASNFPFAFSVAGGDTASALAVGCPVVVKAHPGHPELSRRVAAAASAALVAAGLPEGTLQLVEGEEAGLAMLRDPRIRAATFTGSLRAGRFLADVAAARPDPIPFFGELGSVNPVVVTERAAAERGEAIARALVASAAGSAGQLCTAPGIVLIPAGHGLDAVLAEEAGAVAPHGMLNARIAEGYADGRAAAIAVDGVRLVAEGRAPAGDDGSVTPTVAAVALADFEAAGDALRHEVFGPFALLVEYPAGTDLAALASRTFTGELTASVHLGADEAEAGGAATADLIRVLAARAGRVLVDAWPTGVSVTDAQQHGGPWPATTLDRGTSVGTASLDRLLRGVAFQGVPDALLPEPLRTANPWGVPQRVSARGHRA</sequence>
<gene>
    <name evidence="3" type="ORF">B5P24_01585</name>
</gene>
<dbReference type="InterPro" id="IPR050740">
    <property type="entry name" value="Aldehyde_DH_Superfamily"/>
</dbReference>
<dbReference type="InterPro" id="IPR016162">
    <property type="entry name" value="Ald_DH_N"/>
</dbReference>
<dbReference type="SUPFAM" id="SSF53720">
    <property type="entry name" value="ALDH-like"/>
    <property type="match status" value="1"/>
</dbReference>
<feature type="domain" description="Aldehyde dehydrogenase" evidence="2">
    <location>
        <begin position="17"/>
        <end position="401"/>
    </location>
</feature>
<dbReference type="RefSeq" id="WP_094126222.1">
    <property type="nucleotide sequence ID" value="NZ_CP040788.1"/>
</dbReference>
<dbReference type="AlphaFoldDB" id="A0A225CHD6"/>
<evidence type="ECO:0000259" key="2">
    <source>
        <dbReference type="Pfam" id="PF00171"/>
    </source>
</evidence>
<dbReference type="CDD" id="cd07129">
    <property type="entry name" value="ALDH_KGSADH"/>
    <property type="match status" value="1"/>
</dbReference>